<sequence length="449" mass="47329" precursor="true">MKSFLALSHVAAVAGGLWAVPLAAQDGGAGSGHGQVEALRAEMARLADRVETLEAELAAAKGEPAAVPPAPAAPSAGASSISWKGAPVIEGEGGWSFKPRGRLQIDAGTISAPDSLGAVDGFGSEIRRARLGAEGDIPGGFGYKFELDFAGGEVELADGILTYGDGGLTVSIGHHNTFQGLEELTSSRFISTMERAAFTDAFGFERRLGLSTQYAAGAWLVQAGVFSDNADALSNRNWSVDGRVVAMPELGGTRLHLGGSVHYADYEEGTALRYRQRPFAHFTDTRFIDTGRVEGASELGMGLEAAAIAGPFHAAAEGFWQQVDRPGALPDPTFFGGYAEIGMFLTPGDTRGYKRGVFDRVKPANPVGEGGFGAVQINLRYDRLDLVDAGIVGGTHDGYAVSLVWTPTDYTRFMANYGRMEYANAALPAGEDDRSYGVDTFGVRAQIDF</sequence>
<dbReference type="Pfam" id="PF07396">
    <property type="entry name" value="Porin_O_P"/>
    <property type="match status" value="1"/>
</dbReference>
<keyword evidence="1" id="KW-0175">Coiled coil</keyword>
<evidence type="ECO:0000313" key="3">
    <source>
        <dbReference type="EMBL" id="AKM08528.1"/>
    </source>
</evidence>
<dbReference type="AlphaFoldDB" id="A0A0G3XDV7"/>
<keyword evidence="4" id="KW-1185">Reference proteome</keyword>
<dbReference type="Gene3D" id="2.40.160.10">
    <property type="entry name" value="Porin"/>
    <property type="match status" value="1"/>
</dbReference>
<dbReference type="RefSeq" id="WP_047807969.1">
    <property type="nucleotide sequence ID" value="NZ_CP011805.1"/>
</dbReference>
<gene>
    <name evidence="3" type="ORF">AM2010_2473</name>
</gene>
<dbReference type="OrthoDB" id="9807854at2"/>
<protein>
    <submittedName>
        <fullName evidence="3">Porin</fullName>
    </submittedName>
</protein>
<proteinExistence type="predicted"/>
<feature type="signal peptide" evidence="2">
    <location>
        <begin position="1"/>
        <end position="19"/>
    </location>
</feature>
<dbReference type="SUPFAM" id="SSF56935">
    <property type="entry name" value="Porins"/>
    <property type="match status" value="1"/>
</dbReference>
<dbReference type="EMBL" id="CP011805">
    <property type="protein sequence ID" value="AKM08528.1"/>
    <property type="molecule type" value="Genomic_DNA"/>
</dbReference>
<dbReference type="PATRIC" id="fig|543877.4.peg.2507"/>
<dbReference type="InterPro" id="IPR010870">
    <property type="entry name" value="Porin_O/P"/>
</dbReference>
<evidence type="ECO:0000313" key="4">
    <source>
        <dbReference type="Proteomes" id="UP000037643"/>
    </source>
</evidence>
<feature type="coiled-coil region" evidence="1">
    <location>
        <begin position="36"/>
        <end position="63"/>
    </location>
</feature>
<evidence type="ECO:0000256" key="2">
    <source>
        <dbReference type="SAM" id="SignalP"/>
    </source>
</evidence>
<dbReference type="STRING" id="543877.AM2010_2473"/>
<evidence type="ECO:0000256" key="1">
    <source>
        <dbReference type="SAM" id="Coils"/>
    </source>
</evidence>
<reference evidence="3" key="1">
    <citation type="submission" date="2015-06" db="EMBL/GenBank/DDBJ databases">
        <authorList>
            <person name="Kim K.M."/>
        </authorList>
    </citation>
    <scope>NUCLEOTIDE SEQUENCE [LARGE SCALE GENOMIC DNA]</scope>
    <source>
        <strain evidence="3">KCTC 22370</strain>
    </source>
</reference>
<name>A0A0G3XDV7_9SPHN</name>
<dbReference type="InterPro" id="IPR023614">
    <property type="entry name" value="Porin_dom_sf"/>
</dbReference>
<feature type="chain" id="PRO_5002562746" evidence="2">
    <location>
        <begin position="20"/>
        <end position="449"/>
    </location>
</feature>
<dbReference type="KEGG" id="amx:AM2010_2473"/>
<accession>A0A0G3XDV7</accession>
<organism evidence="3 4">
    <name type="scientific">Pelagerythrobacter marensis</name>
    <dbReference type="NCBI Taxonomy" id="543877"/>
    <lineage>
        <taxon>Bacteria</taxon>
        <taxon>Pseudomonadati</taxon>
        <taxon>Pseudomonadota</taxon>
        <taxon>Alphaproteobacteria</taxon>
        <taxon>Sphingomonadales</taxon>
        <taxon>Erythrobacteraceae</taxon>
        <taxon>Pelagerythrobacter</taxon>
    </lineage>
</organism>
<keyword evidence="2" id="KW-0732">Signal</keyword>
<dbReference type="Proteomes" id="UP000037643">
    <property type="component" value="Chromosome"/>
</dbReference>